<accession>B4IHE3</accession>
<reference evidence="1 2" key="1">
    <citation type="journal article" date="2007" name="Nature">
        <title>Evolution of genes and genomes on the Drosophila phylogeny.</title>
        <authorList>
            <consortium name="Drosophila 12 Genomes Consortium"/>
            <person name="Clark A.G."/>
            <person name="Eisen M.B."/>
            <person name="Smith D.R."/>
            <person name="Bergman C.M."/>
            <person name="Oliver B."/>
            <person name="Markow T.A."/>
            <person name="Kaufman T.C."/>
            <person name="Kellis M."/>
            <person name="Gelbart W."/>
            <person name="Iyer V.N."/>
            <person name="Pollard D.A."/>
            <person name="Sackton T.B."/>
            <person name="Larracuente A.M."/>
            <person name="Singh N.D."/>
            <person name="Abad J.P."/>
            <person name="Abt D.N."/>
            <person name="Adryan B."/>
            <person name="Aguade M."/>
            <person name="Akashi H."/>
            <person name="Anderson W.W."/>
            <person name="Aquadro C.F."/>
            <person name="Ardell D.H."/>
            <person name="Arguello R."/>
            <person name="Artieri C.G."/>
            <person name="Barbash D.A."/>
            <person name="Barker D."/>
            <person name="Barsanti P."/>
            <person name="Batterham P."/>
            <person name="Batzoglou S."/>
            <person name="Begun D."/>
            <person name="Bhutkar A."/>
            <person name="Blanco E."/>
            <person name="Bosak S.A."/>
            <person name="Bradley R.K."/>
            <person name="Brand A.D."/>
            <person name="Brent M.R."/>
            <person name="Brooks A.N."/>
            <person name="Brown R.H."/>
            <person name="Butlin R.K."/>
            <person name="Caggese C."/>
            <person name="Calvi B.R."/>
            <person name="Bernardo de Carvalho A."/>
            <person name="Caspi A."/>
            <person name="Castrezana S."/>
            <person name="Celniker S.E."/>
            <person name="Chang J.L."/>
            <person name="Chapple C."/>
            <person name="Chatterji S."/>
            <person name="Chinwalla A."/>
            <person name="Civetta A."/>
            <person name="Clifton S.W."/>
            <person name="Comeron J.M."/>
            <person name="Costello J.C."/>
            <person name="Coyne J.A."/>
            <person name="Daub J."/>
            <person name="David R.G."/>
            <person name="Delcher A.L."/>
            <person name="Delehaunty K."/>
            <person name="Do C.B."/>
            <person name="Ebling H."/>
            <person name="Edwards K."/>
            <person name="Eickbush T."/>
            <person name="Evans J.D."/>
            <person name="Filipski A."/>
            <person name="Findeiss S."/>
            <person name="Freyhult E."/>
            <person name="Fulton L."/>
            <person name="Fulton R."/>
            <person name="Garcia A.C."/>
            <person name="Gardiner A."/>
            <person name="Garfield D.A."/>
            <person name="Garvin B.E."/>
            <person name="Gibson G."/>
            <person name="Gilbert D."/>
            <person name="Gnerre S."/>
            <person name="Godfrey J."/>
            <person name="Good R."/>
            <person name="Gotea V."/>
            <person name="Gravely B."/>
            <person name="Greenberg A.J."/>
            <person name="Griffiths-Jones S."/>
            <person name="Gross S."/>
            <person name="Guigo R."/>
            <person name="Gustafson E.A."/>
            <person name="Haerty W."/>
            <person name="Hahn M.W."/>
            <person name="Halligan D.L."/>
            <person name="Halpern A.L."/>
            <person name="Halter G.M."/>
            <person name="Han M.V."/>
            <person name="Heger A."/>
            <person name="Hillier L."/>
            <person name="Hinrichs A.S."/>
            <person name="Holmes I."/>
            <person name="Hoskins R.A."/>
            <person name="Hubisz M.J."/>
            <person name="Hultmark D."/>
            <person name="Huntley M.A."/>
            <person name="Jaffe D.B."/>
            <person name="Jagadeeshan S."/>
            <person name="Jeck W.R."/>
            <person name="Johnson J."/>
            <person name="Jones C.D."/>
            <person name="Jordan W.C."/>
            <person name="Karpen G.H."/>
            <person name="Kataoka E."/>
            <person name="Keightley P.D."/>
            <person name="Kheradpour P."/>
            <person name="Kirkness E.F."/>
            <person name="Koerich L.B."/>
            <person name="Kristiansen K."/>
            <person name="Kudrna D."/>
            <person name="Kulathinal R.J."/>
            <person name="Kumar S."/>
            <person name="Kwok R."/>
            <person name="Lander E."/>
            <person name="Langley C.H."/>
            <person name="Lapoint R."/>
            <person name="Lazzaro B.P."/>
            <person name="Lee S.J."/>
            <person name="Levesque L."/>
            <person name="Li R."/>
            <person name="Lin C.F."/>
            <person name="Lin M.F."/>
            <person name="Lindblad-Toh K."/>
            <person name="Llopart A."/>
            <person name="Long M."/>
            <person name="Low L."/>
            <person name="Lozovsky E."/>
            <person name="Lu J."/>
            <person name="Luo M."/>
            <person name="Machado C.A."/>
            <person name="Makalowski W."/>
            <person name="Marzo M."/>
            <person name="Matsuda M."/>
            <person name="Matzkin L."/>
            <person name="McAllister B."/>
            <person name="McBride C.S."/>
            <person name="McKernan B."/>
            <person name="McKernan K."/>
            <person name="Mendez-Lago M."/>
            <person name="Minx P."/>
            <person name="Mollenhauer M.U."/>
            <person name="Montooth K."/>
            <person name="Mount S.M."/>
            <person name="Mu X."/>
            <person name="Myers E."/>
            <person name="Negre B."/>
            <person name="Newfeld S."/>
            <person name="Nielsen R."/>
            <person name="Noor M.A."/>
            <person name="O'Grady P."/>
            <person name="Pachter L."/>
            <person name="Papaceit M."/>
            <person name="Parisi M.J."/>
            <person name="Parisi M."/>
            <person name="Parts L."/>
            <person name="Pedersen J.S."/>
            <person name="Pesole G."/>
            <person name="Phillippy A.M."/>
            <person name="Ponting C.P."/>
            <person name="Pop M."/>
            <person name="Porcelli D."/>
            <person name="Powell J.R."/>
            <person name="Prohaska S."/>
            <person name="Pruitt K."/>
            <person name="Puig M."/>
            <person name="Quesneville H."/>
            <person name="Ram K.R."/>
            <person name="Rand D."/>
            <person name="Rasmussen M.D."/>
            <person name="Reed L.K."/>
            <person name="Reenan R."/>
            <person name="Reily A."/>
            <person name="Remington K.A."/>
            <person name="Rieger T.T."/>
            <person name="Ritchie M.G."/>
            <person name="Robin C."/>
            <person name="Rogers Y.H."/>
            <person name="Rohde C."/>
            <person name="Rozas J."/>
            <person name="Rubenfield M.J."/>
            <person name="Ruiz A."/>
            <person name="Russo S."/>
            <person name="Salzberg S.L."/>
            <person name="Sanchez-Gracia A."/>
            <person name="Saranga D.J."/>
            <person name="Sato H."/>
            <person name="Schaeffer S.W."/>
            <person name="Schatz M.C."/>
            <person name="Schlenke T."/>
            <person name="Schwartz R."/>
            <person name="Segarra C."/>
            <person name="Singh R.S."/>
            <person name="Sirot L."/>
            <person name="Sirota M."/>
            <person name="Sisneros N.B."/>
            <person name="Smith C.D."/>
            <person name="Smith T.F."/>
            <person name="Spieth J."/>
            <person name="Stage D.E."/>
            <person name="Stark A."/>
            <person name="Stephan W."/>
            <person name="Strausberg R.L."/>
            <person name="Strempel S."/>
            <person name="Sturgill D."/>
            <person name="Sutton G."/>
            <person name="Sutton G.G."/>
            <person name="Tao W."/>
            <person name="Teichmann S."/>
            <person name="Tobari Y.N."/>
            <person name="Tomimura Y."/>
            <person name="Tsolas J.M."/>
            <person name="Valente V.L."/>
            <person name="Venter E."/>
            <person name="Venter J.C."/>
            <person name="Vicario S."/>
            <person name="Vieira F.G."/>
            <person name="Vilella A.J."/>
            <person name="Villasante A."/>
            <person name="Walenz B."/>
            <person name="Wang J."/>
            <person name="Wasserman M."/>
            <person name="Watts T."/>
            <person name="Wilson D."/>
            <person name="Wilson R.K."/>
            <person name="Wing R.A."/>
            <person name="Wolfner M.F."/>
            <person name="Wong A."/>
            <person name="Wong G.K."/>
            <person name="Wu C.I."/>
            <person name="Wu G."/>
            <person name="Yamamoto D."/>
            <person name="Yang H.P."/>
            <person name="Yang S.P."/>
            <person name="Yorke J.A."/>
            <person name="Yoshida K."/>
            <person name="Zdobnov E."/>
            <person name="Zhang P."/>
            <person name="Zhang Y."/>
            <person name="Zimin A.V."/>
            <person name="Baldwin J."/>
            <person name="Abdouelleil A."/>
            <person name="Abdulkadir J."/>
            <person name="Abebe A."/>
            <person name="Abera B."/>
            <person name="Abreu J."/>
            <person name="Acer S.C."/>
            <person name="Aftuck L."/>
            <person name="Alexander A."/>
            <person name="An P."/>
            <person name="Anderson E."/>
            <person name="Anderson S."/>
            <person name="Arachi H."/>
            <person name="Azer M."/>
            <person name="Bachantsang P."/>
            <person name="Barry A."/>
            <person name="Bayul T."/>
            <person name="Berlin A."/>
            <person name="Bessette D."/>
            <person name="Bloom T."/>
            <person name="Blye J."/>
            <person name="Boguslavskiy L."/>
            <person name="Bonnet C."/>
            <person name="Boukhgalter B."/>
            <person name="Bourzgui I."/>
            <person name="Brown A."/>
            <person name="Cahill P."/>
            <person name="Channer S."/>
            <person name="Cheshatsang Y."/>
            <person name="Chuda L."/>
            <person name="Citroen M."/>
            <person name="Collymore A."/>
            <person name="Cooke P."/>
            <person name="Costello M."/>
            <person name="D'Aco K."/>
            <person name="Daza R."/>
            <person name="De Haan G."/>
            <person name="DeGray S."/>
            <person name="DeMaso C."/>
            <person name="Dhargay N."/>
            <person name="Dooley K."/>
            <person name="Dooley E."/>
            <person name="Doricent M."/>
            <person name="Dorje P."/>
            <person name="Dorjee K."/>
            <person name="Dupes A."/>
            <person name="Elong R."/>
            <person name="Falk J."/>
            <person name="Farina A."/>
            <person name="Faro S."/>
            <person name="Ferguson D."/>
            <person name="Fisher S."/>
            <person name="Foley C.D."/>
            <person name="Franke A."/>
            <person name="Friedrich D."/>
            <person name="Gadbois L."/>
            <person name="Gearin G."/>
            <person name="Gearin C.R."/>
            <person name="Giannoukos G."/>
            <person name="Goode T."/>
            <person name="Graham J."/>
            <person name="Grandbois E."/>
            <person name="Grewal S."/>
            <person name="Gyaltsen K."/>
            <person name="Hafez N."/>
            <person name="Hagos B."/>
            <person name="Hall J."/>
            <person name="Henson C."/>
            <person name="Hollinger A."/>
            <person name="Honan T."/>
            <person name="Huard M.D."/>
            <person name="Hughes L."/>
            <person name="Hurhula B."/>
            <person name="Husby M.E."/>
            <person name="Kamat A."/>
            <person name="Kanga B."/>
            <person name="Kashin S."/>
            <person name="Khazanovich D."/>
            <person name="Kisner P."/>
            <person name="Lance K."/>
            <person name="Lara M."/>
            <person name="Lee W."/>
            <person name="Lennon N."/>
            <person name="Letendre F."/>
            <person name="LeVine R."/>
            <person name="Lipovsky A."/>
            <person name="Liu X."/>
            <person name="Liu J."/>
            <person name="Liu S."/>
            <person name="Lokyitsang T."/>
            <person name="Lokyitsang Y."/>
            <person name="Lubonja R."/>
            <person name="Lui A."/>
            <person name="MacDonald P."/>
            <person name="Magnisalis V."/>
            <person name="Maru K."/>
            <person name="Matthews C."/>
            <person name="McCusker W."/>
            <person name="McDonough S."/>
            <person name="Mehta T."/>
            <person name="Meldrim J."/>
            <person name="Meneus L."/>
            <person name="Mihai O."/>
            <person name="Mihalev A."/>
            <person name="Mihova T."/>
            <person name="Mittelman R."/>
            <person name="Mlenga V."/>
            <person name="Montmayeur A."/>
            <person name="Mulrain L."/>
            <person name="Navidi A."/>
            <person name="Naylor J."/>
            <person name="Negash T."/>
            <person name="Nguyen T."/>
            <person name="Nguyen N."/>
            <person name="Nicol R."/>
            <person name="Norbu C."/>
            <person name="Norbu N."/>
            <person name="Novod N."/>
            <person name="O'Neill B."/>
            <person name="Osman S."/>
            <person name="Markiewicz E."/>
            <person name="Oyono O.L."/>
            <person name="Patti C."/>
            <person name="Phunkhang P."/>
            <person name="Pierre F."/>
            <person name="Priest M."/>
            <person name="Raghuraman S."/>
            <person name="Rege F."/>
            <person name="Reyes R."/>
            <person name="Rise C."/>
            <person name="Rogov P."/>
            <person name="Ross K."/>
            <person name="Ryan E."/>
            <person name="Settipalli S."/>
            <person name="Shea T."/>
            <person name="Sherpa N."/>
            <person name="Shi L."/>
            <person name="Shih D."/>
            <person name="Sparrow T."/>
            <person name="Spaulding J."/>
            <person name="Stalker J."/>
            <person name="Stange-Thomann N."/>
            <person name="Stavropoulos S."/>
            <person name="Stone C."/>
            <person name="Strader C."/>
            <person name="Tesfaye S."/>
            <person name="Thomson T."/>
            <person name="Thoulutsang Y."/>
            <person name="Thoulutsang D."/>
            <person name="Topham K."/>
            <person name="Topping I."/>
            <person name="Tsamla T."/>
            <person name="Vassiliev H."/>
            <person name="Vo A."/>
            <person name="Wangchuk T."/>
            <person name="Wangdi T."/>
            <person name="Weiand M."/>
            <person name="Wilkinson J."/>
            <person name="Wilson A."/>
            <person name="Yadav S."/>
            <person name="Young G."/>
            <person name="Yu Q."/>
            <person name="Zembek L."/>
            <person name="Zhong D."/>
            <person name="Zimmer A."/>
            <person name="Zwirko Z."/>
            <person name="Jaffe D.B."/>
            <person name="Alvarez P."/>
            <person name="Brockman W."/>
            <person name="Butler J."/>
            <person name="Chin C."/>
            <person name="Gnerre S."/>
            <person name="Grabherr M."/>
            <person name="Kleber M."/>
            <person name="Mauceli E."/>
            <person name="MacCallum I."/>
        </authorList>
    </citation>
    <scope>NUCLEOTIDE SEQUENCE [LARGE SCALE GENOMIC DNA]</scope>
    <source>
        <strain evidence="2">Rob3c / Tucson 14021-0248.25</strain>
    </source>
</reference>
<evidence type="ECO:0000313" key="2">
    <source>
        <dbReference type="Proteomes" id="UP000001292"/>
    </source>
</evidence>
<dbReference type="HOGENOM" id="CLU_571448_0_0_1"/>
<dbReference type="EMBL" id="CH480838">
    <property type="protein sequence ID" value="EDW49167.1"/>
    <property type="molecule type" value="Genomic_DNA"/>
</dbReference>
<keyword evidence="2" id="KW-1185">Reference proteome</keyword>
<sequence length="436" mass="48315">MSKRVWNRNQRSVSLPRREFVEINPMMPGQSVAAEVARGRASSGPQMTVETLFPTSQAGKEHPNQCGNPMDRVLKESSTSENSLDMPALLLLTKGKSDGTWFYSKENMQNCEEGSGHLPATSSMPKMDELGPGWRSCQIGDFSRKNRSSPQLFCTVPSTSSINFSSDDNNYPDSIIGDIGKMTHTVTGKAPKTRAEDQRSGKVAHLGSLNSKTKHKRLMRSTNPCIVGSEDFVYHQTLNDVFSQWDTSESPDCQPSTSQSNPYQIPKNLPFGWTAPPINYADFLFTADLEKRLEVESLMPMLLTPPGTSQPLEKNSPTQDLYALMGNDDKFPLSICTDDISKNDPLWGSTCINWEEGNGRNFDLNHVCEKALCELPDPTASPETVEDWQAVETVCMRLRGFEVPGDQGLLKEPPSLDDVLEVIGDLEAKDKKDAKN</sequence>
<name>B4IHE3_DROSE</name>
<dbReference type="OrthoDB" id="7872572at2759"/>
<dbReference type="PhylomeDB" id="B4IHE3"/>
<evidence type="ECO:0000313" key="1">
    <source>
        <dbReference type="EMBL" id="EDW49167.1"/>
    </source>
</evidence>
<dbReference type="Proteomes" id="UP000001292">
    <property type="component" value="Unassembled WGS sequence"/>
</dbReference>
<dbReference type="AlphaFoldDB" id="B4IHE3"/>
<gene>
    <name evidence="1" type="primary">Dsec\GM11844</name>
    <name evidence="1" type="ORF">Dsec_GM11844</name>
</gene>
<organism evidence="2">
    <name type="scientific">Drosophila sechellia</name>
    <name type="common">Fruit fly</name>
    <dbReference type="NCBI Taxonomy" id="7238"/>
    <lineage>
        <taxon>Eukaryota</taxon>
        <taxon>Metazoa</taxon>
        <taxon>Ecdysozoa</taxon>
        <taxon>Arthropoda</taxon>
        <taxon>Hexapoda</taxon>
        <taxon>Insecta</taxon>
        <taxon>Pterygota</taxon>
        <taxon>Neoptera</taxon>
        <taxon>Endopterygota</taxon>
        <taxon>Diptera</taxon>
        <taxon>Brachycera</taxon>
        <taxon>Muscomorpha</taxon>
        <taxon>Ephydroidea</taxon>
        <taxon>Drosophilidae</taxon>
        <taxon>Drosophila</taxon>
        <taxon>Sophophora</taxon>
    </lineage>
</organism>
<proteinExistence type="predicted"/>
<dbReference type="KEGG" id="dse:6618786"/>
<protein>
    <submittedName>
        <fullName evidence="1">GM11844</fullName>
    </submittedName>
</protein>
<dbReference type="OMA" id="WNRNQRS"/>